<keyword evidence="4" id="KW-0249">Electron transport</keyword>
<dbReference type="Gene3D" id="1.10.760.10">
    <property type="entry name" value="Cytochrome c-like domain"/>
    <property type="match status" value="3"/>
</dbReference>
<organism evidence="9 10">
    <name type="scientific">Azospirillum thiophilum</name>
    <dbReference type="NCBI Taxonomy" id="528244"/>
    <lineage>
        <taxon>Bacteria</taxon>
        <taxon>Pseudomonadati</taxon>
        <taxon>Pseudomonadota</taxon>
        <taxon>Alphaproteobacteria</taxon>
        <taxon>Rhodospirillales</taxon>
        <taxon>Azospirillaceae</taxon>
        <taxon>Azospirillum</taxon>
    </lineage>
</organism>
<reference evidence="10" key="1">
    <citation type="submission" date="2015-08" db="EMBL/GenBank/DDBJ databases">
        <title>Complete Genome Sequence of Azospirillum thiophilum BV-S.</title>
        <authorList>
            <person name="Fomenkov A."/>
            <person name="Vincze T."/>
            <person name="Grabovich M."/>
            <person name="Dubinina G."/>
            <person name="Orlova M."/>
            <person name="Belousova E."/>
            <person name="Roberts R.J."/>
        </authorList>
    </citation>
    <scope>NUCLEOTIDE SEQUENCE [LARGE SCALE GENOMIC DNA]</scope>
    <source>
        <strain evidence="10">BV-S</strain>
    </source>
</reference>
<evidence type="ECO:0000256" key="4">
    <source>
        <dbReference type="ARBA" id="ARBA00022982"/>
    </source>
</evidence>
<dbReference type="GO" id="GO:0046872">
    <property type="term" value="F:metal ion binding"/>
    <property type="evidence" value="ECO:0007669"/>
    <property type="project" value="UniProtKB-KW"/>
</dbReference>
<protein>
    <submittedName>
        <fullName evidence="9">Cytochrome C</fullName>
    </submittedName>
</protein>
<dbReference type="InterPro" id="IPR036909">
    <property type="entry name" value="Cyt_c-like_dom_sf"/>
</dbReference>
<evidence type="ECO:0000313" key="10">
    <source>
        <dbReference type="Proteomes" id="UP000069935"/>
    </source>
</evidence>
<dbReference type="PANTHER" id="PTHR33751:SF9">
    <property type="entry name" value="CYTOCHROME C4"/>
    <property type="match status" value="1"/>
</dbReference>
<keyword evidence="1" id="KW-0813">Transport</keyword>
<dbReference type="GO" id="GO:0020037">
    <property type="term" value="F:heme binding"/>
    <property type="evidence" value="ECO:0007669"/>
    <property type="project" value="InterPro"/>
</dbReference>
<dbReference type="InterPro" id="IPR050597">
    <property type="entry name" value="Cytochrome_c_Oxidase_Subunit"/>
</dbReference>
<evidence type="ECO:0000256" key="7">
    <source>
        <dbReference type="SAM" id="MobiDB-lite"/>
    </source>
</evidence>
<evidence type="ECO:0000256" key="2">
    <source>
        <dbReference type="ARBA" id="ARBA00022617"/>
    </source>
</evidence>
<evidence type="ECO:0000256" key="3">
    <source>
        <dbReference type="ARBA" id="ARBA00022723"/>
    </source>
</evidence>
<dbReference type="RefSeq" id="WP_045581721.1">
    <property type="nucleotide sequence ID" value="NZ_CP012401.1"/>
</dbReference>
<evidence type="ECO:0000313" key="9">
    <source>
        <dbReference type="EMBL" id="ALG69908.1"/>
    </source>
</evidence>
<sequence>MIRLLVGLVAGLAATGLAGALLFAWSGLYSVAATKEHWPPIRWFLDMAMRNSVETHALFIEAPDLDDLALIERGAAHFENGCAPCHGAPDAPRNPVSQRMMPPPPDLPGRVADWKPRELYWVTRHGLRYTGMPAWPAPEREDEPWAVAAFLLRLDGMSAEEYRRLAFAEAPPARRARLTELAGREEGALQTCTRCHGRDGAGSNTGAFPRLSGQRAAYLYESLRAFASGERPSGMMQPVVAGLDEDTMRALSGHYAGQTNAPSPPVPEAEPALLELGRSLATAGDPQAGVPACSGCHGPDNDPRYPSLDGQHAGYIGDQLRLWRTGTRADTPLSRIMGAAVRTLTEEQIRAVSLHYARIRPLQAAPPQAEPDKAATGDAGGEP</sequence>
<dbReference type="GO" id="GO:0009055">
    <property type="term" value="F:electron transfer activity"/>
    <property type="evidence" value="ECO:0007669"/>
    <property type="project" value="InterPro"/>
</dbReference>
<dbReference type="PANTHER" id="PTHR33751">
    <property type="entry name" value="CBB3-TYPE CYTOCHROME C OXIDASE SUBUNIT FIXP"/>
    <property type="match status" value="1"/>
</dbReference>
<gene>
    <name evidence="9" type="ORF">AL072_02070</name>
</gene>
<dbReference type="EMBL" id="CP012401">
    <property type="protein sequence ID" value="ALG69908.1"/>
    <property type="molecule type" value="Genomic_DNA"/>
</dbReference>
<proteinExistence type="predicted"/>
<evidence type="ECO:0000259" key="8">
    <source>
        <dbReference type="PROSITE" id="PS51007"/>
    </source>
</evidence>
<keyword evidence="10" id="KW-1185">Reference proteome</keyword>
<evidence type="ECO:0000256" key="6">
    <source>
        <dbReference type="PROSITE-ProRule" id="PRU00433"/>
    </source>
</evidence>
<reference evidence="9 10" key="2">
    <citation type="journal article" date="2016" name="Genome Announc.">
        <title>Complete Genome Sequence of a Strain of Azospirillum thiophilum Isolated from a Sulfide Spring.</title>
        <authorList>
            <person name="Fomenkov A."/>
            <person name="Vincze T."/>
            <person name="Grabovich M."/>
            <person name="Anton B.P."/>
            <person name="Dubinina G."/>
            <person name="Orlova M."/>
            <person name="Belousova E."/>
            <person name="Roberts R.J."/>
        </authorList>
    </citation>
    <scope>NUCLEOTIDE SEQUENCE [LARGE SCALE GENOMIC DNA]</scope>
    <source>
        <strain evidence="9 10">BV-S</strain>
    </source>
</reference>
<feature type="domain" description="Cytochrome c" evidence="8">
    <location>
        <begin position="178"/>
        <end position="259"/>
    </location>
</feature>
<keyword evidence="5 6" id="KW-0408">Iron</keyword>
<keyword evidence="2 6" id="KW-0349">Heme</keyword>
<keyword evidence="3 6" id="KW-0479">Metal-binding</keyword>
<evidence type="ECO:0000256" key="5">
    <source>
        <dbReference type="ARBA" id="ARBA00023004"/>
    </source>
</evidence>
<feature type="region of interest" description="Disordered" evidence="7">
    <location>
        <begin position="361"/>
        <end position="383"/>
    </location>
</feature>
<accession>A0AAC8ZT36</accession>
<dbReference type="Proteomes" id="UP000069935">
    <property type="component" value="Chromosome 1"/>
</dbReference>
<dbReference type="AlphaFoldDB" id="A0AAC8ZT36"/>
<dbReference type="PROSITE" id="PS51007">
    <property type="entry name" value="CYTC"/>
    <property type="match status" value="2"/>
</dbReference>
<evidence type="ECO:0000256" key="1">
    <source>
        <dbReference type="ARBA" id="ARBA00022448"/>
    </source>
</evidence>
<feature type="domain" description="Cytochrome c" evidence="8">
    <location>
        <begin position="69"/>
        <end position="155"/>
    </location>
</feature>
<name>A0AAC8ZT36_9PROT</name>
<dbReference type="Pfam" id="PF00034">
    <property type="entry name" value="Cytochrom_C"/>
    <property type="match status" value="1"/>
</dbReference>
<dbReference type="InterPro" id="IPR009056">
    <property type="entry name" value="Cyt_c-like_dom"/>
</dbReference>
<dbReference type="SUPFAM" id="SSF46626">
    <property type="entry name" value="Cytochrome c"/>
    <property type="match status" value="3"/>
</dbReference>
<dbReference type="Pfam" id="PF13442">
    <property type="entry name" value="Cytochrome_CBB3"/>
    <property type="match status" value="1"/>
</dbReference>
<dbReference type="KEGG" id="ati:AL072_02070"/>